<evidence type="ECO:0000313" key="1">
    <source>
        <dbReference type="EMBL" id="GBM99902.1"/>
    </source>
</evidence>
<dbReference type="Proteomes" id="UP000499080">
    <property type="component" value="Unassembled WGS sequence"/>
</dbReference>
<gene>
    <name evidence="1" type="ORF">AVEN_188419_1</name>
</gene>
<sequence>MPISSSIQVVAINEDFIHEFEAGKHALIMVHGCLPVSRRHVLDNRFLLLDIRIISVIMGNMSTDLFWQIVRELSNKSFGSRWRGPNACPTPSKSDLSSLKIFLFINLTDMMNESLVAFEMDLVVKSVWY</sequence>
<proteinExistence type="predicted"/>
<protein>
    <submittedName>
        <fullName evidence="1">Uncharacterized protein</fullName>
    </submittedName>
</protein>
<evidence type="ECO:0000313" key="2">
    <source>
        <dbReference type="Proteomes" id="UP000499080"/>
    </source>
</evidence>
<keyword evidence="2" id="KW-1185">Reference proteome</keyword>
<name>A0A4Y2KEM5_ARAVE</name>
<accession>A0A4Y2KEM5</accession>
<dbReference type="EMBL" id="BGPR01004459">
    <property type="protein sequence ID" value="GBM99902.1"/>
    <property type="molecule type" value="Genomic_DNA"/>
</dbReference>
<comment type="caution">
    <text evidence="1">The sequence shown here is derived from an EMBL/GenBank/DDBJ whole genome shotgun (WGS) entry which is preliminary data.</text>
</comment>
<reference evidence="1 2" key="1">
    <citation type="journal article" date="2019" name="Sci. Rep.">
        <title>Orb-weaving spider Araneus ventricosus genome elucidates the spidroin gene catalogue.</title>
        <authorList>
            <person name="Kono N."/>
            <person name="Nakamura H."/>
            <person name="Ohtoshi R."/>
            <person name="Moran D.A.P."/>
            <person name="Shinohara A."/>
            <person name="Yoshida Y."/>
            <person name="Fujiwara M."/>
            <person name="Mori M."/>
            <person name="Tomita M."/>
            <person name="Arakawa K."/>
        </authorList>
    </citation>
    <scope>NUCLEOTIDE SEQUENCE [LARGE SCALE GENOMIC DNA]</scope>
</reference>
<organism evidence="1 2">
    <name type="scientific">Araneus ventricosus</name>
    <name type="common">Orbweaver spider</name>
    <name type="synonym">Epeira ventricosa</name>
    <dbReference type="NCBI Taxonomy" id="182803"/>
    <lineage>
        <taxon>Eukaryota</taxon>
        <taxon>Metazoa</taxon>
        <taxon>Ecdysozoa</taxon>
        <taxon>Arthropoda</taxon>
        <taxon>Chelicerata</taxon>
        <taxon>Arachnida</taxon>
        <taxon>Araneae</taxon>
        <taxon>Araneomorphae</taxon>
        <taxon>Entelegynae</taxon>
        <taxon>Araneoidea</taxon>
        <taxon>Araneidae</taxon>
        <taxon>Araneus</taxon>
    </lineage>
</organism>
<dbReference type="AlphaFoldDB" id="A0A4Y2KEM5"/>